<dbReference type="SUPFAM" id="SSF53448">
    <property type="entry name" value="Nucleotide-diphospho-sugar transferases"/>
    <property type="match status" value="1"/>
</dbReference>
<evidence type="ECO:0000313" key="1">
    <source>
        <dbReference type="EMBL" id="ANY66979.1"/>
    </source>
</evidence>
<gene>
    <name evidence="1" type="ORF">BBD42_11230</name>
</gene>
<accession>A0A1B2DH24</accession>
<dbReference type="PANTHER" id="PTHR21485">
    <property type="entry name" value="HAD SUPERFAMILY MEMBERS CMAS AND KDSC"/>
    <property type="match status" value="1"/>
</dbReference>
<dbReference type="AlphaFoldDB" id="A0A1B2DH24"/>
<keyword evidence="1" id="KW-0282">Flagellum</keyword>
<dbReference type="EMBL" id="CP016808">
    <property type="protein sequence ID" value="ANY66979.1"/>
    <property type="molecule type" value="Genomic_DNA"/>
</dbReference>
<proteinExistence type="predicted"/>
<dbReference type="InterPro" id="IPR003329">
    <property type="entry name" value="Cytidylyl_trans"/>
</dbReference>
<organism evidence="1">
    <name type="scientific">Paenibacillus sp. BIHB 4019</name>
    <dbReference type="NCBI Taxonomy" id="1870819"/>
    <lineage>
        <taxon>Bacteria</taxon>
        <taxon>Bacillati</taxon>
        <taxon>Bacillota</taxon>
        <taxon>Bacilli</taxon>
        <taxon>Bacillales</taxon>
        <taxon>Paenibacillaceae</taxon>
        <taxon>Paenibacillus</taxon>
    </lineage>
</organism>
<reference evidence="1" key="1">
    <citation type="submission" date="2016-08" db="EMBL/GenBank/DDBJ databases">
        <title>Complete Genome Seqeunce of Paenibacillus sp. BIHB 4019 from tea rhizoplane.</title>
        <authorList>
            <person name="Thakur R."/>
            <person name="Swarnkar M.K."/>
            <person name="Gulati A."/>
        </authorList>
    </citation>
    <scope>NUCLEOTIDE SEQUENCE [LARGE SCALE GENOMIC DNA]</scope>
    <source>
        <strain evidence="1">BIHB4019</strain>
    </source>
</reference>
<dbReference type="PANTHER" id="PTHR21485:SF6">
    <property type="entry name" value="N-ACYLNEURAMINATE CYTIDYLYLTRANSFERASE-RELATED"/>
    <property type="match status" value="1"/>
</dbReference>
<keyword evidence="1" id="KW-0966">Cell projection</keyword>
<keyword evidence="1" id="KW-0969">Cilium</keyword>
<dbReference type="GO" id="GO:0008781">
    <property type="term" value="F:N-acylneuraminate cytidylyltransferase activity"/>
    <property type="evidence" value="ECO:0007669"/>
    <property type="project" value="TreeGrafter"/>
</dbReference>
<sequence>MSRLCTICARGGSKGVENKNIRDMHGKPLIAYSIEVAKRSGLFEYVAVSSDSEDILRTALQWGADFVINRPLEMALDTSAKIPAIQHCVLQVEAKLSVVFPTIVDLDATSPLRTVDDLIQAVQLFEQQDASNLITGMPARRSPYFNLVEQNEKGFVALSKRLSKPVVRRQDAPKCFDMNASIYIWQREKLIHEPAVFYEDTLLYEMPEERSIDIDSPLDWTIVELLMDARKKGGPL</sequence>
<dbReference type="Gene3D" id="3.90.550.10">
    <property type="entry name" value="Spore Coat Polysaccharide Biosynthesis Protein SpsA, Chain A"/>
    <property type="match status" value="1"/>
</dbReference>
<dbReference type="Pfam" id="PF02348">
    <property type="entry name" value="CTP_transf_3"/>
    <property type="match status" value="1"/>
</dbReference>
<name>A0A1B2DH24_9BACL</name>
<protein>
    <submittedName>
        <fullName evidence="1">Flagellar modification protein B</fullName>
    </submittedName>
</protein>
<dbReference type="InterPro" id="IPR029044">
    <property type="entry name" value="Nucleotide-diphossugar_trans"/>
</dbReference>
<dbReference type="CDD" id="cd02513">
    <property type="entry name" value="CMP-NeuAc_Synthase"/>
    <property type="match status" value="1"/>
</dbReference>
<dbReference type="RefSeq" id="WP_099518251.1">
    <property type="nucleotide sequence ID" value="NZ_CP016808.1"/>
</dbReference>
<dbReference type="InterPro" id="IPR050793">
    <property type="entry name" value="CMP-NeuNAc_synthase"/>
</dbReference>